<accession>A0A2R5G968</accession>
<dbReference type="Proteomes" id="UP000241890">
    <property type="component" value="Unassembled WGS sequence"/>
</dbReference>
<name>A0A2R5G968_9STRA</name>
<organism evidence="1 2">
    <name type="scientific">Hondaea fermentalgiana</name>
    <dbReference type="NCBI Taxonomy" id="2315210"/>
    <lineage>
        <taxon>Eukaryota</taxon>
        <taxon>Sar</taxon>
        <taxon>Stramenopiles</taxon>
        <taxon>Bigyra</taxon>
        <taxon>Labyrinthulomycetes</taxon>
        <taxon>Thraustochytrida</taxon>
        <taxon>Thraustochytriidae</taxon>
        <taxon>Hondaea</taxon>
    </lineage>
</organism>
<proteinExistence type="predicted"/>
<dbReference type="SUPFAM" id="SSF47391">
    <property type="entry name" value="Dimerization-anchoring domain of cAMP-dependent PK regulatory subunit"/>
    <property type="match status" value="1"/>
</dbReference>
<dbReference type="EMBL" id="BEYU01000033">
    <property type="protein sequence ID" value="GBG27587.1"/>
    <property type="molecule type" value="Genomic_DNA"/>
</dbReference>
<dbReference type="OrthoDB" id="10067602at2759"/>
<evidence type="ECO:0000313" key="1">
    <source>
        <dbReference type="EMBL" id="GBG27587.1"/>
    </source>
</evidence>
<sequence length="67" mass="7781">MDTRIFQAEQIVIRPEMAGILKEWSKAIIRQQPSNIADIHRISYEHFAKKVDDREDNAANSDIVRNS</sequence>
<dbReference type="AlphaFoldDB" id="A0A2R5G968"/>
<comment type="caution">
    <text evidence="1">The sequence shown here is derived from an EMBL/GenBank/DDBJ whole genome shotgun (WGS) entry which is preliminary data.</text>
</comment>
<keyword evidence="2" id="KW-1185">Reference proteome</keyword>
<dbReference type="InParanoid" id="A0A2R5G968"/>
<gene>
    <name evidence="1" type="ORF">FCC1311_038102</name>
</gene>
<dbReference type="Gene3D" id="1.20.890.10">
    <property type="entry name" value="cAMP-dependent protein kinase regulatory subunit, dimerization-anchoring domain"/>
    <property type="match status" value="1"/>
</dbReference>
<evidence type="ECO:0000313" key="2">
    <source>
        <dbReference type="Proteomes" id="UP000241890"/>
    </source>
</evidence>
<reference evidence="1 2" key="1">
    <citation type="submission" date="2017-12" db="EMBL/GenBank/DDBJ databases">
        <title>Sequencing, de novo assembly and annotation of complete genome of a new Thraustochytrid species, strain FCC1311.</title>
        <authorList>
            <person name="Sedici K."/>
            <person name="Godart F."/>
            <person name="Aiese Cigliano R."/>
            <person name="Sanseverino W."/>
            <person name="Barakat M."/>
            <person name="Ortet P."/>
            <person name="Marechal E."/>
            <person name="Cagnac O."/>
            <person name="Amato A."/>
        </authorList>
    </citation>
    <scope>NUCLEOTIDE SEQUENCE [LARGE SCALE GENOMIC DNA]</scope>
</reference>
<protein>
    <submittedName>
        <fullName evidence="1">Ropporin-1-like protein</fullName>
    </submittedName>
</protein>